<dbReference type="RefSeq" id="XP_022817968.1">
    <property type="nucleotide sequence ID" value="XM_022962200.1"/>
</dbReference>
<reference evidence="3" key="1">
    <citation type="submission" date="2025-08" db="UniProtKB">
        <authorList>
            <consortium name="RefSeq"/>
        </authorList>
    </citation>
    <scope>IDENTIFICATION</scope>
    <source>
        <strain evidence="3">Ishihara</strain>
        <tissue evidence="3">Whole body</tissue>
    </source>
</reference>
<dbReference type="GeneID" id="111350572"/>
<evidence type="ECO:0000256" key="1">
    <source>
        <dbReference type="SAM" id="SignalP"/>
    </source>
</evidence>
<dbReference type="GO" id="GO:0004867">
    <property type="term" value="F:serine-type endopeptidase inhibitor activity"/>
    <property type="evidence" value="ECO:0007669"/>
    <property type="project" value="InterPro"/>
</dbReference>
<evidence type="ECO:0000313" key="3">
    <source>
        <dbReference type="RefSeq" id="XP_022817968.1"/>
    </source>
</evidence>
<proteinExistence type="predicted"/>
<protein>
    <submittedName>
        <fullName evidence="3">Uncharacterized protein LOC111350572</fullName>
    </submittedName>
</protein>
<dbReference type="SUPFAM" id="SSF57362">
    <property type="entry name" value="BPTI-like"/>
    <property type="match status" value="1"/>
</dbReference>
<keyword evidence="1" id="KW-0732">Signal</keyword>
<dbReference type="InterPro" id="IPR036880">
    <property type="entry name" value="Kunitz_BPTI_sf"/>
</dbReference>
<dbReference type="AlphaFoldDB" id="A0A9J7DT80"/>
<accession>A0A9J7DT80</accession>
<evidence type="ECO:0000313" key="2">
    <source>
        <dbReference type="Proteomes" id="UP000301870"/>
    </source>
</evidence>
<dbReference type="KEGG" id="sliu:111350572"/>
<sequence>MLTAIKRNSCIEPNFTLCALCLVLMSPSLLACYSSGQHYDWQITKVKFPVVSNYFATEKNSKVKKIKDIVDKYKEMGLHGFPPSDKVVKKWRDWYKDYKKKTKNADFFNKKNRDRLKAERDAEGGWPGALQWLDLGEGLGGTPVPPWAYVLKNSGLPQACMQPIQRENKCFDPSMGNWKRGGFGYHPYRGTCVFYESYTCQYNINFFHSKEYCDQYCSYARPASFCNMANNVPIDYTYIYDQ</sequence>
<gene>
    <name evidence="3" type="primary">LOC111350572</name>
</gene>
<organism evidence="2 3">
    <name type="scientific">Spodoptera litura</name>
    <name type="common">Asian cotton leafworm</name>
    <dbReference type="NCBI Taxonomy" id="69820"/>
    <lineage>
        <taxon>Eukaryota</taxon>
        <taxon>Metazoa</taxon>
        <taxon>Ecdysozoa</taxon>
        <taxon>Arthropoda</taxon>
        <taxon>Hexapoda</taxon>
        <taxon>Insecta</taxon>
        <taxon>Pterygota</taxon>
        <taxon>Neoptera</taxon>
        <taxon>Endopterygota</taxon>
        <taxon>Lepidoptera</taxon>
        <taxon>Glossata</taxon>
        <taxon>Ditrysia</taxon>
        <taxon>Noctuoidea</taxon>
        <taxon>Noctuidae</taxon>
        <taxon>Amphipyrinae</taxon>
        <taxon>Spodoptera</taxon>
    </lineage>
</organism>
<feature type="chain" id="PRO_5039939628" evidence="1">
    <location>
        <begin position="32"/>
        <end position="242"/>
    </location>
</feature>
<name>A0A9J7DT80_SPOLT</name>
<keyword evidence="2" id="KW-1185">Reference proteome</keyword>
<dbReference type="PROSITE" id="PS51257">
    <property type="entry name" value="PROKAR_LIPOPROTEIN"/>
    <property type="match status" value="1"/>
</dbReference>
<feature type="signal peptide" evidence="1">
    <location>
        <begin position="1"/>
        <end position="31"/>
    </location>
</feature>
<dbReference type="Proteomes" id="UP000301870">
    <property type="component" value="Chromosome 11"/>
</dbReference>
<dbReference type="OrthoDB" id="4473401at2759"/>